<dbReference type="OrthoDB" id="6555679at2"/>
<dbReference type="EMBL" id="CACRTZ010000029">
    <property type="protein sequence ID" value="VYU44807.1"/>
    <property type="molecule type" value="Genomic_DNA"/>
</dbReference>
<sequence length="158" mass="17696">MKGRVWILLTMLLLTPCSQAETWGLPKVDEKQMTLKNTGPVALEIMVNQIINQAGDNFSGTIRLVWADDTFSETARLLRSALIGKGIAPERVLLTPKSGGYKSNAVTGIEVWIRQIVMRMPECDYAAQNYRFRDNETQGCALNNARNSSIINLNDYVF</sequence>
<evidence type="ECO:0000256" key="1">
    <source>
        <dbReference type="SAM" id="SignalP"/>
    </source>
</evidence>
<organism evidence="2">
    <name type="scientific">Phytobacter massiliensis</name>
    <dbReference type="NCBI Taxonomy" id="1485952"/>
    <lineage>
        <taxon>Bacteria</taxon>
        <taxon>Pseudomonadati</taxon>
        <taxon>Pseudomonadota</taxon>
        <taxon>Gammaproteobacteria</taxon>
        <taxon>Enterobacterales</taxon>
        <taxon>Enterobacteriaceae</taxon>
        <taxon>Phytobacter</taxon>
    </lineage>
</organism>
<evidence type="ECO:0000313" key="2">
    <source>
        <dbReference type="EMBL" id="VYU44807.1"/>
    </source>
</evidence>
<reference evidence="2" key="1">
    <citation type="submission" date="2019-11" db="EMBL/GenBank/DDBJ databases">
        <authorList>
            <person name="Feng L."/>
        </authorList>
    </citation>
    <scope>NUCLEOTIDE SEQUENCE</scope>
    <source>
        <strain evidence="2">EMassiliensisLFYP7</strain>
    </source>
</reference>
<feature type="chain" id="PRO_5026663891" description="Pilus assembly protein CpaD" evidence="1">
    <location>
        <begin position="21"/>
        <end position="158"/>
    </location>
</feature>
<proteinExistence type="predicted"/>
<accession>A0A6N3EYH8</accession>
<evidence type="ECO:0008006" key="3">
    <source>
        <dbReference type="Google" id="ProtNLM"/>
    </source>
</evidence>
<gene>
    <name evidence="2" type="ORF">EMLFYP7_02409</name>
</gene>
<dbReference type="RefSeq" id="WP_044181610.1">
    <property type="nucleotide sequence ID" value="NZ_CABKSF010000003.1"/>
</dbReference>
<feature type="signal peptide" evidence="1">
    <location>
        <begin position="1"/>
        <end position="20"/>
    </location>
</feature>
<name>A0A6N3EYH8_9ENTR</name>
<keyword evidence="1" id="KW-0732">Signal</keyword>
<protein>
    <recommendedName>
        <fullName evidence="3">Pilus assembly protein CpaD</fullName>
    </recommendedName>
</protein>
<dbReference type="AlphaFoldDB" id="A0A6N3EYH8"/>